<keyword evidence="4" id="KW-0732">Signal</keyword>
<dbReference type="SUPFAM" id="SSF49785">
    <property type="entry name" value="Galactose-binding domain-like"/>
    <property type="match status" value="2"/>
</dbReference>
<dbReference type="InterPro" id="IPR036833">
    <property type="entry name" value="BetaGal_dom3_sf"/>
</dbReference>
<dbReference type="InterPro" id="IPR017853">
    <property type="entry name" value="GH"/>
</dbReference>
<evidence type="ECO:0000256" key="6">
    <source>
        <dbReference type="ARBA" id="ARBA00023180"/>
    </source>
</evidence>
<organism evidence="10 11">
    <name type="scientific">Aureobasidium pullulans</name>
    <name type="common">Black yeast</name>
    <name type="synonym">Pullularia pullulans</name>
    <dbReference type="NCBI Taxonomy" id="5580"/>
    <lineage>
        <taxon>Eukaryota</taxon>
        <taxon>Fungi</taxon>
        <taxon>Dikarya</taxon>
        <taxon>Ascomycota</taxon>
        <taxon>Pezizomycotina</taxon>
        <taxon>Dothideomycetes</taxon>
        <taxon>Dothideomycetidae</taxon>
        <taxon>Dothideales</taxon>
        <taxon>Saccotheciaceae</taxon>
        <taxon>Aureobasidium</taxon>
    </lineage>
</organism>
<dbReference type="FunFam" id="2.102.20.10:FF:000001">
    <property type="entry name" value="Beta-galactosidase A"/>
    <property type="match status" value="1"/>
</dbReference>
<evidence type="ECO:0000313" key="10">
    <source>
        <dbReference type="EMBL" id="THW75150.1"/>
    </source>
</evidence>
<evidence type="ECO:0000256" key="3">
    <source>
        <dbReference type="ARBA" id="ARBA00012756"/>
    </source>
</evidence>
<evidence type="ECO:0000256" key="4">
    <source>
        <dbReference type="ARBA" id="ARBA00022729"/>
    </source>
</evidence>
<dbReference type="Gene3D" id="3.20.20.80">
    <property type="entry name" value="Glycosidases"/>
    <property type="match status" value="1"/>
</dbReference>
<dbReference type="EC" id="3.2.1.23" evidence="3"/>
<dbReference type="InterPro" id="IPR008979">
    <property type="entry name" value="Galactose-bd-like_sf"/>
</dbReference>
<dbReference type="InterPro" id="IPR025972">
    <property type="entry name" value="BetaGal_dom3"/>
</dbReference>
<dbReference type="FunFam" id="3.20.20.80:FF:000040">
    <property type="entry name" value="Beta-galactosidase A"/>
    <property type="match status" value="1"/>
</dbReference>
<sequence>MTLSQVFGFLYPSQQDILAMLGKTLIKAAALVASLAITSDALALKKQNLNDLIKPYKRELLQDLVTWDEHSLFVRGERIMLYSGEFHPFRLPVPSLWLDVFQKIKALGYNGVSFYVDWALVEGKQGDFSAEGIFAWEPFFEAATKAGIYLIARPGPYINAEVSGGGFPGWLARNPGIPRTRDPRFLNATDNYSRQIGEIIAKAQITEGGPVILYQPENVLFMLYQVYMRALLILCLLLEYSQAVSSDPEFPDQVYMAAVEKRFRDAGIVVPSILNDAFPHGFFSPGSGEGAVDIYGHDGYPLQVMLGFDCANPTTWPDNALPTYYGNLHAEQSPSTPYSILEFQGGSFDPWGGLGFEQCSELLNSEFQRVFYKNDFSFGMTIFNIYMTYGGTNWGNQGHPGGYTSYDYGAVITEERLVSREKYSEAKLEANFLQASPAYLTAIPQNNTHANGSYSNNPEIAVTALFGNRTNFFVIRHAAYNSLASTEFKLTLPTSQGNITIPQLNGSLVLNGRDSKWAVTDYDAAGTNLLYSSAEIFTQKAYGDKQVLVVYSGANENHELAFTLSCSSEVIEGSGINIVKRKGTTILGFKSSSERRIVKIGELYVYILDRNDAYNYWVLDLPSSPVSGNYTNGTIDTSAAIVKAGYLLRTVEASGTTLSLTGDLNATTEIEIIGGAPAKLTELKFNGETIKFAQDSCSGVVTASATYSEPSFSVPDLSTVDWKVTNSLPEIVAGYDDSLWTNADLTYSNNTQRNLTTPVSLYAQDYGYNIGSLLYRGHFTATGGENSIYLQTQGGSAFGMSAWLNGTFLGSAPGIDAASNANSTFSLPNVASGSSYVLTVLIDHMGLQENGQGGSSEMKTPRGILNYSLNGRNASAISWKLTGNLGGEDYQDRTRGPLNEGGLYAERQGYHLPGAPTSSWSNSTHGPMIGITAPGVAFYSTTFDLDMPAGYDIPIAISFSNATSSTNGSVSVAYRSQIYVNGYQFGKYVSNIGPQDVFPVPQGIFDYNGPNYLAVSLWALDEGGAKISNLSLVAGPVIQSGYGPVELSPLTGWSKREGAY</sequence>
<dbReference type="SUPFAM" id="SSF51445">
    <property type="entry name" value="(Trans)glycosidases"/>
    <property type="match status" value="1"/>
</dbReference>
<dbReference type="SUPFAM" id="SSF51011">
    <property type="entry name" value="Glycosyl hydrolase domain"/>
    <property type="match status" value="1"/>
</dbReference>
<dbReference type="Pfam" id="PF13363">
    <property type="entry name" value="BetaGal_dom3"/>
    <property type="match status" value="1"/>
</dbReference>
<dbReference type="Proteomes" id="UP000308802">
    <property type="component" value="Unassembled WGS sequence"/>
</dbReference>
<feature type="domain" description="Beta-galactosidase" evidence="9">
    <location>
        <begin position="439"/>
        <end position="616"/>
    </location>
</feature>
<dbReference type="PANTHER" id="PTHR23421">
    <property type="entry name" value="BETA-GALACTOSIDASE RELATED"/>
    <property type="match status" value="1"/>
</dbReference>
<evidence type="ECO:0000256" key="7">
    <source>
        <dbReference type="ARBA" id="ARBA00023295"/>
    </source>
</evidence>
<dbReference type="InterPro" id="IPR037110">
    <property type="entry name" value="Betagal_dom2_sf"/>
</dbReference>
<comment type="catalytic activity">
    <reaction evidence="1">
        <text>Hydrolysis of terminal non-reducing beta-D-galactose residues in beta-D-galactosides.</text>
        <dbReference type="EC" id="3.2.1.23"/>
    </reaction>
</comment>
<dbReference type="SMART" id="SM01029">
    <property type="entry name" value="BetaGal_dom2"/>
    <property type="match status" value="1"/>
</dbReference>
<evidence type="ECO:0000259" key="9">
    <source>
        <dbReference type="SMART" id="SM01029"/>
    </source>
</evidence>
<gene>
    <name evidence="10" type="ORF">D6D19_04275</name>
</gene>
<dbReference type="Gene3D" id="2.102.20.10">
    <property type="entry name" value="Beta-galactosidase, domain 2"/>
    <property type="match status" value="1"/>
</dbReference>
<evidence type="ECO:0000256" key="2">
    <source>
        <dbReference type="ARBA" id="ARBA00009809"/>
    </source>
</evidence>
<dbReference type="GO" id="GO:0005975">
    <property type="term" value="P:carbohydrate metabolic process"/>
    <property type="evidence" value="ECO:0007669"/>
    <property type="project" value="InterPro"/>
</dbReference>
<dbReference type="EMBL" id="QZAO01000105">
    <property type="protein sequence ID" value="THW75150.1"/>
    <property type="molecule type" value="Genomic_DNA"/>
</dbReference>
<evidence type="ECO:0000256" key="5">
    <source>
        <dbReference type="ARBA" id="ARBA00022801"/>
    </source>
</evidence>
<dbReference type="Gene3D" id="2.60.120.260">
    <property type="entry name" value="Galactose-binding domain-like"/>
    <property type="match status" value="2"/>
</dbReference>
<evidence type="ECO:0000256" key="8">
    <source>
        <dbReference type="RuleBase" id="RU003679"/>
    </source>
</evidence>
<reference evidence="10 11" key="1">
    <citation type="submission" date="2018-10" db="EMBL/GenBank/DDBJ databases">
        <title>Fifty Aureobasidium pullulans genomes reveal a recombining polyextremotolerant generalist.</title>
        <authorList>
            <person name="Gostincar C."/>
            <person name="Turk M."/>
            <person name="Zajc J."/>
            <person name="Gunde-Cimerman N."/>
        </authorList>
    </citation>
    <scope>NUCLEOTIDE SEQUENCE [LARGE SCALE GENOMIC DNA]</scope>
    <source>
        <strain evidence="10 11">EXF-10659</strain>
    </source>
</reference>
<dbReference type="FunFam" id="2.60.120.260:FF:000065">
    <property type="entry name" value="Beta-galactosidase A"/>
    <property type="match status" value="1"/>
</dbReference>
<dbReference type="InterPro" id="IPR018954">
    <property type="entry name" value="Betagal_dom2"/>
</dbReference>
<protein>
    <recommendedName>
        <fullName evidence="3">beta-galactosidase</fullName>
        <ecNumber evidence="3">3.2.1.23</ecNumber>
    </recommendedName>
</protein>
<keyword evidence="6" id="KW-0325">Glycoprotein</keyword>
<evidence type="ECO:0000256" key="1">
    <source>
        <dbReference type="ARBA" id="ARBA00001412"/>
    </source>
</evidence>
<name>A0A4S9A7K8_AURPU</name>
<dbReference type="GO" id="GO:0004565">
    <property type="term" value="F:beta-galactosidase activity"/>
    <property type="evidence" value="ECO:0007669"/>
    <property type="project" value="UniProtKB-EC"/>
</dbReference>
<dbReference type="Pfam" id="PF13364">
    <property type="entry name" value="BetaGal_ABD2"/>
    <property type="match status" value="2"/>
</dbReference>
<keyword evidence="7" id="KW-0326">Glycosidase</keyword>
<dbReference type="AlphaFoldDB" id="A0A4S9A7K8"/>
<dbReference type="Gene3D" id="2.60.390.10">
    <property type="entry name" value="Beta-galactosidase, domain 3"/>
    <property type="match status" value="1"/>
</dbReference>
<dbReference type="PRINTS" id="PR00742">
    <property type="entry name" value="GLHYDRLASE35"/>
</dbReference>
<dbReference type="SUPFAM" id="SSF117100">
    <property type="entry name" value="Beta-galactosidase LacA, domain 3"/>
    <property type="match status" value="1"/>
</dbReference>
<comment type="similarity">
    <text evidence="2 8">Belongs to the glycosyl hydrolase 35 family.</text>
</comment>
<accession>A0A4S9A7K8</accession>
<dbReference type="Pfam" id="PF01301">
    <property type="entry name" value="Glyco_hydro_35"/>
    <property type="match status" value="1"/>
</dbReference>
<dbReference type="InterPro" id="IPR025300">
    <property type="entry name" value="BetaGal_jelly_roll_dom"/>
</dbReference>
<keyword evidence="5" id="KW-0378">Hydrolase</keyword>
<dbReference type="InterPro" id="IPR001944">
    <property type="entry name" value="Glycoside_Hdrlase_35"/>
</dbReference>
<evidence type="ECO:0000313" key="11">
    <source>
        <dbReference type="Proteomes" id="UP000308802"/>
    </source>
</evidence>
<dbReference type="InterPro" id="IPR031330">
    <property type="entry name" value="Gly_Hdrlase_35_cat"/>
</dbReference>
<comment type="caution">
    <text evidence="10">The sequence shown here is derived from an EMBL/GenBank/DDBJ whole genome shotgun (WGS) entry which is preliminary data.</text>
</comment>
<proteinExistence type="inferred from homology"/>
<dbReference type="Pfam" id="PF10435">
    <property type="entry name" value="BetaGal_dom2"/>
    <property type="match status" value="1"/>
</dbReference>